<dbReference type="PROSITE" id="PS00201">
    <property type="entry name" value="FLAVODOXIN"/>
    <property type="match status" value="1"/>
</dbReference>
<dbReference type="GO" id="GO:0003955">
    <property type="term" value="F:NAD(P)H dehydrogenase (quinone) activity"/>
    <property type="evidence" value="ECO:0007669"/>
    <property type="project" value="UniProtKB-EC"/>
</dbReference>
<dbReference type="SUPFAM" id="SSF52218">
    <property type="entry name" value="Flavoproteins"/>
    <property type="match status" value="1"/>
</dbReference>
<dbReference type="EMBL" id="SNRY01001151">
    <property type="protein sequence ID" value="KAA6333131.1"/>
    <property type="molecule type" value="Genomic_DNA"/>
</dbReference>
<keyword evidence="2" id="KW-0560">Oxidoreductase</keyword>
<feature type="domain" description="Flavodoxin-like" evidence="1">
    <location>
        <begin position="4"/>
        <end position="155"/>
    </location>
</feature>
<dbReference type="InterPro" id="IPR001226">
    <property type="entry name" value="Flavodoxin_CS"/>
</dbReference>
<name>A0A5J4RJW0_9ZZZZ</name>
<evidence type="ECO:0000313" key="2">
    <source>
        <dbReference type="EMBL" id="KAA6333131.1"/>
    </source>
</evidence>
<dbReference type="Pfam" id="PF12682">
    <property type="entry name" value="Flavodoxin_4"/>
    <property type="match status" value="1"/>
</dbReference>
<organism evidence="2">
    <name type="scientific">termite gut metagenome</name>
    <dbReference type="NCBI Taxonomy" id="433724"/>
    <lineage>
        <taxon>unclassified sequences</taxon>
        <taxon>metagenomes</taxon>
        <taxon>organismal metagenomes</taxon>
    </lineage>
</organism>
<dbReference type="PANTHER" id="PTHR39201:SF1">
    <property type="entry name" value="FLAVODOXIN-LIKE DOMAIN-CONTAINING PROTEIN"/>
    <property type="match status" value="1"/>
</dbReference>
<protein>
    <submittedName>
        <fullName evidence="2">NAD(P)H dehydrogenase (Quinone)</fullName>
        <ecNumber evidence="2">1.6.5.2</ecNumber>
    </submittedName>
</protein>
<sequence>MKQILVVYYSWSGNTQRLAKQIQSIAGGDIFEITPVNPYPEDYTKCTEVAKKEIHEDYKLELSGKVENFAQYDIVFVGSPNWWSTIAPPVTTVLTSYNFSGKTVIPFCTHGGGRQANLFKDIAKLCPNVTIKKGFAVDGTSARHAKSDIKEWLQELEIIK</sequence>
<accession>A0A5J4RJW0</accession>
<proteinExistence type="predicted"/>
<dbReference type="InterPro" id="IPR008254">
    <property type="entry name" value="Flavodoxin/NO_synth"/>
</dbReference>
<dbReference type="GO" id="GO:0010181">
    <property type="term" value="F:FMN binding"/>
    <property type="evidence" value="ECO:0007669"/>
    <property type="project" value="InterPro"/>
</dbReference>
<gene>
    <name evidence="2" type="ORF">EZS27_018427</name>
</gene>
<comment type="caution">
    <text evidence="2">The sequence shown here is derived from an EMBL/GenBank/DDBJ whole genome shotgun (WGS) entry which is preliminary data.</text>
</comment>
<evidence type="ECO:0000259" key="1">
    <source>
        <dbReference type="Pfam" id="PF12682"/>
    </source>
</evidence>
<dbReference type="AlphaFoldDB" id="A0A5J4RJW0"/>
<dbReference type="Gene3D" id="3.40.50.360">
    <property type="match status" value="1"/>
</dbReference>
<dbReference type="EC" id="1.6.5.2" evidence="2"/>
<dbReference type="GO" id="GO:0009055">
    <property type="term" value="F:electron transfer activity"/>
    <property type="evidence" value="ECO:0007669"/>
    <property type="project" value="InterPro"/>
</dbReference>
<reference evidence="2" key="1">
    <citation type="submission" date="2019-03" db="EMBL/GenBank/DDBJ databases">
        <title>Single cell metagenomics reveals metabolic interactions within the superorganism composed of flagellate Streblomastix strix and complex community of Bacteroidetes bacteria on its surface.</title>
        <authorList>
            <person name="Treitli S.C."/>
            <person name="Kolisko M."/>
            <person name="Husnik F."/>
            <person name="Keeling P."/>
            <person name="Hampl V."/>
        </authorList>
    </citation>
    <scope>NUCLEOTIDE SEQUENCE</scope>
    <source>
        <strain evidence="2">STM</strain>
    </source>
</reference>
<dbReference type="PANTHER" id="PTHR39201">
    <property type="entry name" value="EXPORTED PROTEIN-RELATED"/>
    <property type="match status" value="1"/>
</dbReference>
<dbReference type="InterPro" id="IPR029039">
    <property type="entry name" value="Flavoprotein-like_sf"/>
</dbReference>